<dbReference type="KEGG" id="vg:23462255"/>
<protein>
    <submittedName>
        <fullName evidence="1">Uncharacterized protein</fullName>
    </submittedName>
</protein>
<dbReference type="Proteomes" id="UP000202511">
    <property type="component" value="Segment"/>
</dbReference>
<sequence>MASPLFWHISVERFAARWGAGRLRCLIEAGAPASVVRAAIACGQQAPLPDLIQSAVLYGDVRVLDVLCRALQARLLLLPHCRCPTVSVSFCRLCILHPFCCRPFLAAAQLPSSQLYKHYD</sequence>
<evidence type="ECO:0000313" key="2">
    <source>
        <dbReference type="Proteomes" id="UP000202511"/>
    </source>
</evidence>
<accession>A0A0B5IX75</accession>
<reference evidence="1 2" key="1">
    <citation type="journal article" date="2015" name="Parasitol. Res.">
        <title>Viruses in close associations with free-living amoebae.</title>
        <authorList>
            <person name="Scheid P."/>
        </authorList>
    </citation>
    <scope>NUCLEOTIDE SEQUENCE [LARGE SCALE GENOMIC DNA]</scope>
    <source>
        <strain evidence="1">KlaHel</strain>
    </source>
</reference>
<organism evidence="1 2">
    <name type="scientific">Pandoravirus inopinatum</name>
    <dbReference type="NCBI Taxonomy" id="1605721"/>
    <lineage>
        <taxon>Viruses</taxon>
        <taxon>Pandoravirus</taxon>
    </lineage>
</organism>
<dbReference type="RefSeq" id="YP_009119573.1">
    <property type="nucleotide sequence ID" value="NC_026440.1"/>
</dbReference>
<name>A0A0B5IX75_9VIRU</name>
<proteinExistence type="predicted"/>
<dbReference type="EMBL" id="KP136319">
    <property type="protein sequence ID" value="AJF97338.1"/>
    <property type="molecule type" value="Genomic_DNA"/>
</dbReference>
<dbReference type="GeneID" id="23462255"/>
<evidence type="ECO:0000313" key="1">
    <source>
        <dbReference type="EMBL" id="AJF97338.1"/>
    </source>
</evidence>